<dbReference type="GO" id="GO:0003796">
    <property type="term" value="F:lysozyme activity"/>
    <property type="evidence" value="ECO:0007669"/>
    <property type="project" value="UniProtKB-EC"/>
</dbReference>
<dbReference type="PANTHER" id="PTHR38107:SF3">
    <property type="entry name" value="LYSOZYME RRRD-RELATED"/>
    <property type="match status" value="1"/>
</dbReference>
<dbReference type="EMBL" id="RBIG01000002">
    <property type="protein sequence ID" value="RKQ70102.1"/>
    <property type="molecule type" value="Genomic_DNA"/>
</dbReference>
<keyword evidence="2 4" id="KW-0081">Bacteriolytic enzyme</keyword>
<protein>
    <recommendedName>
        <fullName evidence="4">Lysozyme</fullName>
        <ecNumber evidence="4">3.2.1.17</ecNumber>
    </recommendedName>
</protein>
<dbReference type="CDD" id="cd00737">
    <property type="entry name" value="lyz_endolysin_autolysin"/>
    <property type="match status" value="1"/>
</dbReference>
<dbReference type="PANTHER" id="PTHR38107">
    <property type="match status" value="1"/>
</dbReference>
<sequence>MSEMYRALELACELATRPGFDDLHDPVKATPLIEAYHDPVGFPTQGYGRLLSRQRWAPLDRWPAITAETAWEWLQQDMRKAMAAVARLITVPLTAHQAAALADFAFNCGPGNLEVSTLRRVINRGDYSAAPAQFRRWVYAGPVKLPGLVRRRAAEVEMWQA</sequence>
<dbReference type="Proteomes" id="UP000277424">
    <property type="component" value="Unassembled WGS sequence"/>
</dbReference>
<reference evidence="5 6" key="1">
    <citation type="submission" date="2018-10" db="EMBL/GenBank/DDBJ databases">
        <title>Comparative analysis of microorganisms from saline springs in Andes Mountain Range, Colombia.</title>
        <authorList>
            <person name="Rubin E."/>
        </authorList>
    </citation>
    <scope>NUCLEOTIDE SEQUENCE [LARGE SCALE GENOMIC DNA]</scope>
    <source>
        <strain evidence="5 6">USBA 36</strain>
    </source>
</reference>
<proteinExistence type="inferred from homology"/>
<dbReference type="AlphaFoldDB" id="A0A420WGL3"/>
<dbReference type="Pfam" id="PF00959">
    <property type="entry name" value="Phage_lysozyme"/>
    <property type="match status" value="1"/>
</dbReference>
<evidence type="ECO:0000256" key="1">
    <source>
        <dbReference type="ARBA" id="ARBA00022529"/>
    </source>
</evidence>
<accession>A0A420WGL3</accession>
<evidence type="ECO:0000313" key="5">
    <source>
        <dbReference type="EMBL" id="RKQ70102.1"/>
    </source>
</evidence>
<organism evidence="5 6">
    <name type="scientific">Oceanibaculum indicum</name>
    <dbReference type="NCBI Taxonomy" id="526216"/>
    <lineage>
        <taxon>Bacteria</taxon>
        <taxon>Pseudomonadati</taxon>
        <taxon>Pseudomonadota</taxon>
        <taxon>Alphaproteobacteria</taxon>
        <taxon>Rhodospirillales</taxon>
        <taxon>Oceanibaculaceae</taxon>
        <taxon>Oceanibaculum</taxon>
    </lineage>
</organism>
<evidence type="ECO:0000256" key="3">
    <source>
        <dbReference type="ARBA" id="ARBA00023200"/>
    </source>
</evidence>
<name>A0A420WGL3_9PROT</name>
<evidence type="ECO:0000256" key="4">
    <source>
        <dbReference type="RuleBase" id="RU003788"/>
    </source>
</evidence>
<dbReference type="InterPro" id="IPR023347">
    <property type="entry name" value="Lysozyme_dom_sf"/>
</dbReference>
<dbReference type="GO" id="GO:0042742">
    <property type="term" value="P:defense response to bacterium"/>
    <property type="evidence" value="ECO:0007669"/>
    <property type="project" value="UniProtKB-KW"/>
</dbReference>
<keyword evidence="4" id="KW-0378">Hydrolase</keyword>
<dbReference type="GO" id="GO:0016998">
    <property type="term" value="P:cell wall macromolecule catabolic process"/>
    <property type="evidence" value="ECO:0007669"/>
    <property type="project" value="InterPro"/>
</dbReference>
<dbReference type="Gene3D" id="1.10.530.40">
    <property type="match status" value="1"/>
</dbReference>
<keyword evidence="4" id="KW-0326">Glycosidase</keyword>
<comment type="similarity">
    <text evidence="4">Belongs to the glycosyl hydrolase 24 family.</text>
</comment>
<dbReference type="GO" id="GO:0009253">
    <property type="term" value="P:peptidoglycan catabolic process"/>
    <property type="evidence" value="ECO:0007669"/>
    <property type="project" value="InterPro"/>
</dbReference>
<keyword evidence="1 4" id="KW-0929">Antimicrobial</keyword>
<dbReference type="SUPFAM" id="SSF53955">
    <property type="entry name" value="Lysozyme-like"/>
    <property type="match status" value="1"/>
</dbReference>
<dbReference type="EC" id="3.2.1.17" evidence="4"/>
<dbReference type="InterPro" id="IPR002196">
    <property type="entry name" value="Glyco_hydro_24"/>
</dbReference>
<dbReference type="OrthoDB" id="5327667at2"/>
<dbReference type="GO" id="GO:0031640">
    <property type="term" value="P:killing of cells of another organism"/>
    <property type="evidence" value="ECO:0007669"/>
    <property type="project" value="UniProtKB-KW"/>
</dbReference>
<keyword evidence="3" id="KW-1035">Host cytoplasm</keyword>
<dbReference type="RefSeq" id="WP_121219678.1">
    <property type="nucleotide sequence ID" value="NZ_RBIG01000002.1"/>
</dbReference>
<comment type="caution">
    <text evidence="5">The sequence shown here is derived from an EMBL/GenBank/DDBJ whole genome shotgun (WGS) entry which is preliminary data.</text>
</comment>
<dbReference type="InterPro" id="IPR051018">
    <property type="entry name" value="Bacteriophage_GH24"/>
</dbReference>
<comment type="catalytic activity">
    <reaction evidence="4">
        <text>Hydrolysis of (1-&gt;4)-beta-linkages between N-acetylmuramic acid and N-acetyl-D-glucosamine residues in a peptidoglycan and between N-acetyl-D-glucosamine residues in chitodextrins.</text>
        <dbReference type="EC" id="3.2.1.17"/>
    </reaction>
</comment>
<gene>
    <name evidence="5" type="ORF">BCL74_2041</name>
</gene>
<dbReference type="InterPro" id="IPR033907">
    <property type="entry name" value="Endolysin_autolysin"/>
</dbReference>
<evidence type="ECO:0000313" key="6">
    <source>
        <dbReference type="Proteomes" id="UP000277424"/>
    </source>
</evidence>
<dbReference type="InterPro" id="IPR023346">
    <property type="entry name" value="Lysozyme-like_dom_sf"/>
</dbReference>
<evidence type="ECO:0000256" key="2">
    <source>
        <dbReference type="ARBA" id="ARBA00022638"/>
    </source>
</evidence>